<dbReference type="Proteomes" id="UP001221838">
    <property type="component" value="Unassembled WGS sequence"/>
</dbReference>
<feature type="domain" description="SMODS-associated and fused to various effectors" evidence="2">
    <location>
        <begin position="431"/>
        <end position="634"/>
    </location>
</feature>
<comment type="caution">
    <text evidence="3">The sequence shown here is derived from an EMBL/GenBank/DDBJ whole genome shotgun (WGS) entry which is preliminary data.</text>
</comment>
<organism evidence="3 4">
    <name type="scientific">Stigmatella ashevillensis</name>
    <dbReference type="NCBI Taxonomy" id="2995309"/>
    <lineage>
        <taxon>Bacteria</taxon>
        <taxon>Pseudomonadati</taxon>
        <taxon>Myxococcota</taxon>
        <taxon>Myxococcia</taxon>
        <taxon>Myxococcales</taxon>
        <taxon>Cystobacterineae</taxon>
        <taxon>Archangiaceae</taxon>
        <taxon>Stigmatella</taxon>
    </lineage>
</organism>
<dbReference type="NCBIfam" id="NF033611">
    <property type="entry name" value="SAVED"/>
    <property type="match status" value="1"/>
</dbReference>
<feature type="domain" description="CHAT" evidence="1">
    <location>
        <begin position="171"/>
        <end position="353"/>
    </location>
</feature>
<reference evidence="3 4" key="1">
    <citation type="submission" date="2022-11" db="EMBL/GenBank/DDBJ databases">
        <title>Minimal conservation of predation-associated metabolite biosynthetic gene clusters underscores biosynthetic potential of Myxococcota including descriptions for ten novel species: Archangium lansinium sp. nov., Myxococcus landrumus sp. nov., Nannocystis bai.</title>
        <authorList>
            <person name="Ahearne A."/>
            <person name="Stevens C."/>
            <person name="Dowd S."/>
        </authorList>
    </citation>
    <scope>NUCLEOTIDE SEQUENCE [LARGE SCALE GENOMIC DNA]</scope>
    <source>
        <strain evidence="3 4">NCWAL01</strain>
    </source>
</reference>
<dbReference type="InterPro" id="IPR024983">
    <property type="entry name" value="CHAT_dom"/>
</dbReference>
<dbReference type="InterPro" id="IPR040836">
    <property type="entry name" value="SAVED"/>
</dbReference>
<evidence type="ECO:0000313" key="3">
    <source>
        <dbReference type="EMBL" id="MDC0709616.1"/>
    </source>
</evidence>
<keyword evidence="4" id="KW-1185">Reference proteome</keyword>
<dbReference type="EMBL" id="JAQNDM010000002">
    <property type="protein sequence ID" value="MDC0709616.1"/>
    <property type="molecule type" value="Genomic_DNA"/>
</dbReference>
<evidence type="ECO:0000259" key="2">
    <source>
        <dbReference type="Pfam" id="PF18145"/>
    </source>
</evidence>
<dbReference type="Pfam" id="PF18145">
    <property type="entry name" value="SAVED"/>
    <property type="match status" value="1"/>
</dbReference>
<proteinExistence type="predicted"/>
<dbReference type="RefSeq" id="WP_272138317.1">
    <property type="nucleotide sequence ID" value="NZ_JAQNDM010000002.1"/>
</dbReference>
<gene>
    <name evidence="3" type="ORF">POL68_14185</name>
</gene>
<protein>
    <submittedName>
        <fullName evidence="3">SAVED domain-containing protein</fullName>
    </submittedName>
</protein>
<evidence type="ECO:0000313" key="4">
    <source>
        <dbReference type="Proteomes" id="UP001221838"/>
    </source>
</evidence>
<sequence>MNQDKSPLNICFEFSRKNKKFSHEKLEYSVRDTRVRYHPAWFPWDNPDIRQALDELSSEYPSSMVLERLGQHLTDFLEQTKWSQYEATIVEAVLEGRPVDLTIRTDAPELHALPWDLVKLGPLNRHLAEIPECLIRCEWLQKPPPGVIPPRGRILLACSAAGKDVPFPKHLDTIQEICQKAGLDFRPTQDVITRLTREKLAHALEDTERPVTALHVLCHGGMAGGEDAYGLVLSPKDSSDDPDQLDPADLRRLLPGGVTSLRLVTLCACMSGDAGIPANVLGSIGRVFHRVGVPAVIASRFAFSCDGSVTLTEALYTELLLGSGSLRKAISSARTKMLRDSKARNWAALQFYGGEKDEAALRPFDPPAPASVNVNRPELVLVCHEAFSHVQRIPGHIHARGLLENRSVQTVIIDQAKALGKNRRSNLAAQVRRLVKPGGELQSAFSKSGVELLYYGFPLVPFAVLSGYLAKATQHVHVIEYDRDYNGGKGCFTWDESSNDSYPLLEMEAPVVGEGKAARLRISISSLVKPTDCEEVFPVSEMGVDLHFKVEKPDLGIVRREEQARAYKQTLRKHLLQCMNEFDGIESFHVFAAVPVSIAFLLGQVLSATAFPCCYVYNFNRHARPKPGYEWRLNLDDALHNKTPFVHIFNSARP</sequence>
<evidence type="ECO:0000259" key="1">
    <source>
        <dbReference type="Pfam" id="PF12770"/>
    </source>
</evidence>
<accession>A0ABT5D7I1</accession>
<name>A0ABT5D7I1_9BACT</name>
<dbReference type="Pfam" id="PF12770">
    <property type="entry name" value="CHAT"/>
    <property type="match status" value="1"/>
</dbReference>